<comment type="similarity">
    <text evidence="3">Belongs to the glycosyltransferase 31 family. Beta3-Gal-T subfamily.</text>
</comment>
<protein>
    <recommendedName>
        <fullName evidence="4">N-acetylgalactosaminide beta-1,3-galactosyltransferase</fullName>
        <ecNumber evidence="4">2.4.1.122</ecNumber>
    </recommendedName>
</protein>
<keyword evidence="11" id="KW-0472">Membrane</keyword>
<evidence type="ECO:0000256" key="5">
    <source>
        <dbReference type="ARBA" id="ARBA00022676"/>
    </source>
</evidence>
<feature type="chain" id="PRO_5035763279" description="N-acetylgalactosaminide beta-1,3-galactosyltransferase" evidence="12">
    <location>
        <begin position="17"/>
        <end position="446"/>
    </location>
</feature>
<evidence type="ECO:0000256" key="8">
    <source>
        <dbReference type="ARBA" id="ARBA00022741"/>
    </source>
</evidence>
<name>A0A8R1DUN7_CAEJA</name>
<dbReference type="GO" id="GO:0016263">
    <property type="term" value="F:glycoprotein-N-acetylgalactosamine 3-beta-galactosyltransferase activity"/>
    <property type="evidence" value="ECO:0007669"/>
    <property type="project" value="UniProtKB-EC"/>
</dbReference>
<evidence type="ECO:0000256" key="1">
    <source>
        <dbReference type="ARBA" id="ARBA00004606"/>
    </source>
</evidence>
<evidence type="ECO:0000256" key="9">
    <source>
        <dbReference type="ARBA" id="ARBA00022968"/>
    </source>
</evidence>
<feature type="domain" description="Fringe-like glycosyltransferase" evidence="13">
    <location>
        <begin position="225"/>
        <end position="423"/>
    </location>
</feature>
<reference evidence="14" key="2">
    <citation type="submission" date="2022-06" db="UniProtKB">
        <authorList>
            <consortium name="EnsemblMetazoa"/>
        </authorList>
    </citation>
    <scope>IDENTIFICATION</scope>
    <source>
        <strain evidence="14">DF5081</strain>
    </source>
</reference>
<dbReference type="InterPro" id="IPR003378">
    <property type="entry name" value="Fringe-like_glycosylTrfase"/>
</dbReference>
<evidence type="ECO:0000256" key="6">
    <source>
        <dbReference type="ARBA" id="ARBA00022679"/>
    </source>
</evidence>
<evidence type="ECO:0000256" key="12">
    <source>
        <dbReference type="SAM" id="SignalP"/>
    </source>
</evidence>
<dbReference type="PANTHER" id="PTHR23033">
    <property type="entry name" value="BETA1,3-GALACTOSYLTRANSFERASE"/>
    <property type="match status" value="1"/>
</dbReference>
<feature type="signal peptide" evidence="12">
    <location>
        <begin position="1"/>
        <end position="16"/>
    </location>
</feature>
<keyword evidence="15" id="KW-1185">Reference proteome</keyword>
<reference evidence="15" key="1">
    <citation type="submission" date="2010-08" db="EMBL/GenBank/DDBJ databases">
        <authorList>
            <consortium name="Caenorhabditis japonica Sequencing Consortium"/>
            <person name="Wilson R.K."/>
        </authorList>
    </citation>
    <scope>NUCLEOTIDE SEQUENCE [LARGE SCALE GENOMIC DNA]</scope>
    <source>
        <strain evidence="15">DF5081</strain>
    </source>
</reference>
<keyword evidence="5" id="KW-0328">Glycosyltransferase</keyword>
<proteinExistence type="inferred from homology"/>
<evidence type="ECO:0000256" key="11">
    <source>
        <dbReference type="ARBA" id="ARBA00023136"/>
    </source>
</evidence>
<comment type="pathway">
    <text evidence="2">Protein modification; protein glycosylation.</text>
</comment>
<dbReference type="AlphaFoldDB" id="A0A8R1DUN7"/>
<dbReference type="EC" id="2.4.1.122" evidence="4"/>
<dbReference type="InterPro" id="IPR029044">
    <property type="entry name" value="Nucleotide-diphossugar_trans"/>
</dbReference>
<dbReference type="Pfam" id="PF02434">
    <property type="entry name" value="Fringe"/>
    <property type="match status" value="1"/>
</dbReference>
<dbReference type="SUPFAM" id="SSF53448">
    <property type="entry name" value="Nucleotide-diphospho-sugar transferases"/>
    <property type="match status" value="1"/>
</dbReference>
<dbReference type="Gene3D" id="3.90.550.50">
    <property type="match status" value="1"/>
</dbReference>
<dbReference type="FunFam" id="3.90.550.50:FF:000008">
    <property type="entry name" value="Beta-1,3-glucosyltransferase"/>
    <property type="match status" value="1"/>
</dbReference>
<keyword evidence="12" id="KW-0732">Signal</keyword>
<evidence type="ECO:0000313" key="14">
    <source>
        <dbReference type="EnsemblMetazoa" id="CJA11170.1"/>
    </source>
</evidence>
<evidence type="ECO:0000256" key="2">
    <source>
        <dbReference type="ARBA" id="ARBA00004922"/>
    </source>
</evidence>
<dbReference type="EnsemblMetazoa" id="CJA11170.1">
    <property type="protein sequence ID" value="CJA11170.1"/>
    <property type="gene ID" value="WBGene00130374"/>
</dbReference>
<evidence type="ECO:0000313" key="15">
    <source>
        <dbReference type="Proteomes" id="UP000005237"/>
    </source>
</evidence>
<keyword evidence="8" id="KW-0547">Nucleotide-binding</keyword>
<accession>A0A8R1DUN7</accession>
<dbReference type="OMA" id="INQLWAN"/>
<keyword evidence="9" id="KW-0735">Signal-anchor</keyword>
<comment type="subcellular location">
    <subcellularLocation>
        <location evidence="1">Membrane</location>
        <topology evidence="1">Single-pass type II membrane protein</topology>
    </subcellularLocation>
</comment>
<dbReference type="GO" id="GO:0016020">
    <property type="term" value="C:membrane"/>
    <property type="evidence" value="ECO:0007669"/>
    <property type="project" value="UniProtKB-SubCell"/>
</dbReference>
<dbReference type="InterPro" id="IPR026050">
    <property type="entry name" value="C1GALT1/C1GALT1_chp1"/>
</dbReference>
<evidence type="ECO:0000256" key="3">
    <source>
        <dbReference type="ARBA" id="ARBA00006462"/>
    </source>
</evidence>
<keyword evidence="10" id="KW-1133">Transmembrane helix</keyword>
<organism evidence="14 15">
    <name type="scientific">Caenorhabditis japonica</name>
    <dbReference type="NCBI Taxonomy" id="281687"/>
    <lineage>
        <taxon>Eukaryota</taxon>
        <taxon>Metazoa</taxon>
        <taxon>Ecdysozoa</taxon>
        <taxon>Nematoda</taxon>
        <taxon>Chromadorea</taxon>
        <taxon>Rhabditida</taxon>
        <taxon>Rhabditina</taxon>
        <taxon>Rhabditomorpha</taxon>
        <taxon>Rhabditoidea</taxon>
        <taxon>Rhabditidae</taxon>
        <taxon>Peloderinae</taxon>
        <taxon>Caenorhabditis</taxon>
    </lineage>
</organism>
<dbReference type="Proteomes" id="UP000005237">
    <property type="component" value="Unassembled WGS sequence"/>
</dbReference>
<keyword evidence="7" id="KW-0812">Transmembrane</keyword>
<evidence type="ECO:0000256" key="4">
    <source>
        <dbReference type="ARBA" id="ARBA00012557"/>
    </source>
</evidence>
<evidence type="ECO:0000256" key="10">
    <source>
        <dbReference type="ARBA" id="ARBA00022989"/>
    </source>
</evidence>
<keyword evidence="6" id="KW-0808">Transferase</keyword>
<dbReference type="GO" id="GO:0000166">
    <property type="term" value="F:nucleotide binding"/>
    <property type="evidence" value="ECO:0007669"/>
    <property type="project" value="UniProtKB-KW"/>
</dbReference>
<evidence type="ECO:0000256" key="7">
    <source>
        <dbReference type="ARBA" id="ARBA00022692"/>
    </source>
</evidence>
<sequence>MRLPLLLSMLMATVLSSDVTVILVGSRYKLTEQRVREQRERIMEDCHVEKIKCHVYDALNEWPESEGMWTLFPAILKLPTSPNWTILASDTSRISISRLKMFTANKSANEDVYSGFGLVDKEPTIIHHFGMNVPENFRYPLLYAGILLSRSVVQKIQSTISTERVNFAIDASYEFSLSLHKWHNLHLTHEPNYFCPFREDFESETCIVHAKIPTQGQSVLPDELVHVMIKTFSGHHTTRLPVLQHTWTRDIQRIEYCSDKADSKIPTIDLGVQNTEHGHCGKTWAILRRFLQVSGDGAKWLLVADDDTLMSWTRLKKMLAAYDPDDAIIIGERYGFGFGMQGDSGYDYPTGGSGMIFSRSAVENLLDTCPSCASDSDPDDMTIGMCAIRSGISIIHEPRLHQARPQDYAAEYLHHPISFHKYTEIDPMMVFYYYLVDEDDYRKTEL</sequence>
<evidence type="ECO:0000259" key="13">
    <source>
        <dbReference type="Pfam" id="PF02434"/>
    </source>
</evidence>
<dbReference type="PANTHER" id="PTHR23033:SF14">
    <property type="entry name" value="GLYCOPROTEIN-N-ACETYLGALACTOSAMINE 3-BETA-GALACTOSYLTRANSFERASE 1-RELATED"/>
    <property type="match status" value="1"/>
</dbReference>